<accession>A0ABT6WXZ6</accession>
<evidence type="ECO:0000313" key="2">
    <source>
        <dbReference type="EMBL" id="MDI6104627.1"/>
    </source>
</evidence>
<protein>
    <submittedName>
        <fullName evidence="2">Uncharacterized protein</fullName>
    </submittedName>
</protein>
<feature type="transmembrane region" description="Helical" evidence="1">
    <location>
        <begin position="47"/>
        <end position="68"/>
    </location>
</feature>
<feature type="transmembrane region" description="Helical" evidence="1">
    <location>
        <begin position="7"/>
        <end position="27"/>
    </location>
</feature>
<evidence type="ECO:0000256" key="1">
    <source>
        <dbReference type="SAM" id="Phobius"/>
    </source>
</evidence>
<dbReference type="RefSeq" id="WP_282766027.1">
    <property type="nucleotide sequence ID" value="NZ_JASCTH010000035.1"/>
</dbReference>
<feature type="transmembrane region" description="Helical" evidence="1">
    <location>
        <begin position="131"/>
        <end position="152"/>
    </location>
</feature>
<organism evidence="2 3">
    <name type="scientific">Actinoplanes sandaracinus</name>
    <dbReference type="NCBI Taxonomy" id="3045177"/>
    <lineage>
        <taxon>Bacteria</taxon>
        <taxon>Bacillati</taxon>
        <taxon>Actinomycetota</taxon>
        <taxon>Actinomycetes</taxon>
        <taxon>Micromonosporales</taxon>
        <taxon>Micromonosporaceae</taxon>
        <taxon>Actinoplanes</taxon>
    </lineage>
</organism>
<feature type="transmembrane region" description="Helical" evidence="1">
    <location>
        <begin position="158"/>
        <end position="176"/>
    </location>
</feature>
<proteinExistence type="predicted"/>
<keyword evidence="1" id="KW-0812">Transmembrane</keyword>
<sequence length="212" mass="23178">MTFVLGIYDLFAYAIPGFLYVSVLGFAADRAGWVAIDLKDLKDVPSLLIFVAVAIGAYLVGHVTWPLGRFVDRLSYRLRPWQDPKEIFLARDPDTEKTGYLHHSRFLLQARAELANREVASEISRMRAIGLMLRNCTIPLVAGATCAAAVAVSGEDRVFAASLSVLLLLAAVGAAVHSRTLGQWATLKTYEISYWQFEAGDSGEGRETPAGD</sequence>
<dbReference type="Proteomes" id="UP001241758">
    <property type="component" value="Unassembled WGS sequence"/>
</dbReference>
<keyword evidence="3" id="KW-1185">Reference proteome</keyword>
<name>A0ABT6WXZ6_9ACTN</name>
<evidence type="ECO:0000313" key="3">
    <source>
        <dbReference type="Proteomes" id="UP001241758"/>
    </source>
</evidence>
<reference evidence="2 3" key="1">
    <citation type="submission" date="2023-05" db="EMBL/GenBank/DDBJ databases">
        <title>Actinoplanes sp. NEAU-A12 genome sequencing.</title>
        <authorList>
            <person name="Wang Z.-S."/>
        </authorList>
    </citation>
    <scope>NUCLEOTIDE SEQUENCE [LARGE SCALE GENOMIC DNA]</scope>
    <source>
        <strain evidence="2 3">NEAU-A12</strain>
    </source>
</reference>
<keyword evidence="1" id="KW-0472">Membrane</keyword>
<comment type="caution">
    <text evidence="2">The sequence shown here is derived from an EMBL/GenBank/DDBJ whole genome shotgun (WGS) entry which is preliminary data.</text>
</comment>
<gene>
    <name evidence="2" type="ORF">QLQ12_39155</name>
</gene>
<dbReference type="EMBL" id="JASCTH010000035">
    <property type="protein sequence ID" value="MDI6104627.1"/>
    <property type="molecule type" value="Genomic_DNA"/>
</dbReference>
<keyword evidence="1" id="KW-1133">Transmembrane helix</keyword>